<organism evidence="3 4">
    <name type="scientific">Bordetella genomosp. 8</name>
    <dbReference type="NCBI Taxonomy" id="1416806"/>
    <lineage>
        <taxon>Bacteria</taxon>
        <taxon>Pseudomonadati</taxon>
        <taxon>Pseudomonadota</taxon>
        <taxon>Betaproteobacteria</taxon>
        <taxon>Burkholderiales</taxon>
        <taxon>Alcaligenaceae</taxon>
        <taxon>Bordetella</taxon>
    </lineage>
</organism>
<evidence type="ECO:0000256" key="1">
    <source>
        <dbReference type="SAM" id="MobiDB-lite"/>
    </source>
</evidence>
<evidence type="ECO:0000256" key="2">
    <source>
        <dbReference type="SAM" id="SignalP"/>
    </source>
</evidence>
<feature type="chain" id="PRO_5013366324" description="DUF2950 domain-containing protein" evidence="2">
    <location>
        <begin position="24"/>
        <end position="308"/>
    </location>
</feature>
<evidence type="ECO:0008006" key="5">
    <source>
        <dbReference type="Google" id="ProtNLM"/>
    </source>
</evidence>
<dbReference type="InterPro" id="IPR021556">
    <property type="entry name" value="DUF2950"/>
</dbReference>
<accession>A0A1W6YUC2</accession>
<keyword evidence="2" id="KW-0732">Signal</keyword>
<protein>
    <recommendedName>
        <fullName evidence="5">DUF2950 domain-containing protein</fullName>
    </recommendedName>
</protein>
<feature type="region of interest" description="Disordered" evidence="1">
    <location>
        <begin position="284"/>
        <end position="308"/>
    </location>
</feature>
<feature type="signal peptide" evidence="2">
    <location>
        <begin position="1"/>
        <end position="23"/>
    </location>
</feature>
<evidence type="ECO:0000313" key="4">
    <source>
        <dbReference type="Proteomes" id="UP000194151"/>
    </source>
</evidence>
<reference evidence="3 4" key="1">
    <citation type="submission" date="2017-05" db="EMBL/GenBank/DDBJ databases">
        <title>Complete and WGS of Bordetella genogroups.</title>
        <authorList>
            <person name="Spilker T."/>
            <person name="LiPuma J."/>
        </authorList>
    </citation>
    <scope>NUCLEOTIDE SEQUENCE [LARGE SCALE GENOMIC DNA]</scope>
    <source>
        <strain evidence="3 4">AU19157</strain>
    </source>
</reference>
<sequence>MTTKTAMAAVAMTAAMAIATAHGQEAFPSPTAAMNEFGTAIAKRDESALRRIFGNDFRALIPVTDTRDREAFIMEWGRSHTIEMTDADHALIAVGKGGWTFPIPLVRHDGGWRFDTRAGTEEMRLRRVGRNELAVIQAMLAVYDAQREYAQTTHDGGSLLVYASKLVSSPGKHDGLYWPTLPGEPESPLGPAFAAAASSNAAEGGFHGYHFKLLKSQSAHAPGGAYDYVVRGKLFGGFAVIAWPVRYGDTGIETFIVSHAGQLYQRDLGADSASLANAIRQFDPGPGWSKVPEQDSRPWAAGSLDRSP</sequence>
<dbReference type="Proteomes" id="UP000194151">
    <property type="component" value="Chromosome"/>
</dbReference>
<keyword evidence="4" id="KW-1185">Reference proteome</keyword>
<dbReference type="STRING" id="1416806.CAL12_22315"/>
<dbReference type="RefSeq" id="WP_232464601.1">
    <property type="nucleotide sequence ID" value="NZ_CP021108.1"/>
</dbReference>
<dbReference type="AlphaFoldDB" id="A0A1W6YUC2"/>
<gene>
    <name evidence="3" type="ORF">CAL12_22315</name>
</gene>
<dbReference type="KEGG" id="bgv:CAL12_22315"/>
<proteinExistence type="predicted"/>
<evidence type="ECO:0000313" key="3">
    <source>
        <dbReference type="EMBL" id="ARP84687.1"/>
    </source>
</evidence>
<name>A0A1W6YUC2_9BORD</name>
<dbReference type="EMBL" id="CP021108">
    <property type="protein sequence ID" value="ARP84687.1"/>
    <property type="molecule type" value="Genomic_DNA"/>
</dbReference>
<dbReference type="Pfam" id="PF11453">
    <property type="entry name" value="DUF2950"/>
    <property type="match status" value="1"/>
</dbReference>